<evidence type="ECO:0000256" key="1">
    <source>
        <dbReference type="ARBA" id="ARBA00004434"/>
    </source>
</evidence>
<protein>
    <recommendedName>
        <fullName evidence="8">MICOS complex subunit MIC13</fullName>
    </recommendedName>
</protein>
<accession>A0ABN7AU50</accession>
<organism evidence="9 10">
    <name type="scientific">Nesidiocoris tenuis</name>
    <dbReference type="NCBI Taxonomy" id="355587"/>
    <lineage>
        <taxon>Eukaryota</taxon>
        <taxon>Metazoa</taxon>
        <taxon>Ecdysozoa</taxon>
        <taxon>Arthropoda</taxon>
        <taxon>Hexapoda</taxon>
        <taxon>Insecta</taxon>
        <taxon>Pterygota</taxon>
        <taxon>Neoptera</taxon>
        <taxon>Paraneoptera</taxon>
        <taxon>Hemiptera</taxon>
        <taxon>Heteroptera</taxon>
        <taxon>Panheteroptera</taxon>
        <taxon>Cimicomorpha</taxon>
        <taxon>Miridae</taxon>
        <taxon>Dicyphina</taxon>
        <taxon>Nesidiocoris</taxon>
    </lineage>
</organism>
<comment type="subcellular location">
    <subcellularLocation>
        <location evidence="1 8">Mitochondrion inner membrane</location>
        <topology evidence="1 8">Single-pass membrane protein</topology>
    </subcellularLocation>
</comment>
<sequence>MARLVKWGVKLGIVGAAVHYTNESGVWKDSSDTEKLYKDIHTAISPLFEDVPVEVPDIPKAGDISRAIVDGWNAGVLHSADFIAHLPTHTYNAAISSYEWINAQTNATSSPTS</sequence>
<comment type="subunit">
    <text evidence="8">Component of the mitochondrial contact site and cristae organizing system (MICOS) complex.</text>
</comment>
<evidence type="ECO:0000256" key="8">
    <source>
        <dbReference type="RuleBase" id="RU363009"/>
    </source>
</evidence>
<keyword evidence="4 8" id="KW-0999">Mitochondrion inner membrane</keyword>
<dbReference type="Pfam" id="PF15884">
    <property type="entry name" value="QIL1"/>
    <property type="match status" value="1"/>
</dbReference>
<keyword evidence="10" id="KW-1185">Reference proteome</keyword>
<dbReference type="InterPro" id="IPR026769">
    <property type="entry name" value="Mic13"/>
</dbReference>
<evidence type="ECO:0000256" key="4">
    <source>
        <dbReference type="ARBA" id="ARBA00022792"/>
    </source>
</evidence>
<gene>
    <name evidence="9" type="ORF">NTJ_08520</name>
</gene>
<keyword evidence="7" id="KW-0472">Membrane</keyword>
<evidence type="ECO:0000256" key="7">
    <source>
        <dbReference type="ARBA" id="ARBA00023136"/>
    </source>
</evidence>
<evidence type="ECO:0000313" key="9">
    <source>
        <dbReference type="EMBL" id="BES95711.1"/>
    </source>
</evidence>
<comment type="similarity">
    <text evidence="2 8">Belongs to the MICOS complex subunit Mic13 family.</text>
</comment>
<evidence type="ECO:0000256" key="2">
    <source>
        <dbReference type="ARBA" id="ARBA00006771"/>
    </source>
</evidence>
<keyword evidence="6 8" id="KW-0496">Mitochondrion</keyword>
<dbReference type="PANTHER" id="PTHR31816:SF3">
    <property type="entry name" value="MICOS COMPLEX SUBUNIT MIC13"/>
    <property type="match status" value="1"/>
</dbReference>
<dbReference type="EMBL" id="AP028914">
    <property type="protein sequence ID" value="BES95711.1"/>
    <property type="molecule type" value="Genomic_DNA"/>
</dbReference>
<name>A0ABN7AU50_9HEMI</name>
<dbReference type="PANTHER" id="PTHR31816">
    <property type="entry name" value="MICOS COMPLEX SUBUNIT MIC13"/>
    <property type="match status" value="1"/>
</dbReference>
<reference evidence="9 10" key="1">
    <citation type="submission" date="2023-09" db="EMBL/GenBank/DDBJ databases">
        <title>Nesidiocoris tenuis whole genome shotgun sequence.</title>
        <authorList>
            <person name="Shibata T."/>
            <person name="Shimoda M."/>
            <person name="Kobayashi T."/>
            <person name="Uehara T."/>
        </authorList>
    </citation>
    <scope>NUCLEOTIDE SEQUENCE [LARGE SCALE GENOMIC DNA]</scope>
    <source>
        <strain evidence="9 10">Japan</strain>
    </source>
</reference>
<evidence type="ECO:0000256" key="5">
    <source>
        <dbReference type="ARBA" id="ARBA00022989"/>
    </source>
</evidence>
<evidence type="ECO:0000256" key="6">
    <source>
        <dbReference type="ARBA" id="ARBA00023128"/>
    </source>
</evidence>
<proteinExistence type="inferred from homology"/>
<evidence type="ECO:0000313" key="10">
    <source>
        <dbReference type="Proteomes" id="UP001307889"/>
    </source>
</evidence>
<evidence type="ECO:0000256" key="3">
    <source>
        <dbReference type="ARBA" id="ARBA00022692"/>
    </source>
</evidence>
<keyword evidence="3" id="KW-0812">Transmembrane</keyword>
<keyword evidence="5" id="KW-1133">Transmembrane helix</keyword>
<comment type="function">
    <text evidence="8">Component of the MICOS complex, a large protein complex of the mitochondrial inner membrane that plays crucial roles in the maintenance of crista junctions, inner membrane architecture, and formation of contact sites to the outer membrane.</text>
</comment>
<dbReference type="Proteomes" id="UP001307889">
    <property type="component" value="Chromosome 6"/>
</dbReference>